<reference evidence="4 5" key="1">
    <citation type="journal article" date="2009" name="Science">
        <title>Green evolution and dynamic adaptations revealed by genomes of the marine picoeukaryotes Micromonas.</title>
        <authorList>
            <person name="Worden A.Z."/>
            <person name="Lee J.H."/>
            <person name="Mock T."/>
            <person name="Rouze P."/>
            <person name="Simmons M.P."/>
            <person name="Aerts A.L."/>
            <person name="Allen A.E."/>
            <person name="Cuvelier M.L."/>
            <person name="Derelle E."/>
            <person name="Everett M.V."/>
            <person name="Foulon E."/>
            <person name="Grimwood J."/>
            <person name="Gundlach H."/>
            <person name="Henrissat B."/>
            <person name="Napoli C."/>
            <person name="McDonald S.M."/>
            <person name="Parker M.S."/>
            <person name="Rombauts S."/>
            <person name="Salamov A."/>
            <person name="Von Dassow P."/>
            <person name="Badger J.H."/>
            <person name="Coutinho P.M."/>
            <person name="Demir E."/>
            <person name="Dubchak I."/>
            <person name="Gentemann C."/>
            <person name="Eikrem W."/>
            <person name="Gready J.E."/>
            <person name="John U."/>
            <person name="Lanier W."/>
            <person name="Lindquist E.A."/>
            <person name="Lucas S."/>
            <person name="Mayer K.F."/>
            <person name="Moreau H."/>
            <person name="Not F."/>
            <person name="Otillar R."/>
            <person name="Panaud O."/>
            <person name="Pangilinan J."/>
            <person name="Paulsen I."/>
            <person name="Piegu B."/>
            <person name="Poliakov A."/>
            <person name="Robbens S."/>
            <person name="Schmutz J."/>
            <person name="Toulza E."/>
            <person name="Wyss T."/>
            <person name="Zelensky A."/>
            <person name="Zhou K."/>
            <person name="Armbrust E.V."/>
            <person name="Bhattacharya D."/>
            <person name="Goodenough U.W."/>
            <person name="Van de Peer Y."/>
            <person name="Grigoriev I.V."/>
        </authorList>
    </citation>
    <scope>NUCLEOTIDE SEQUENCE [LARGE SCALE GENOMIC DNA]</scope>
    <source>
        <strain evidence="4 5">CCMP1545</strain>
    </source>
</reference>
<dbReference type="GO" id="GO:0047372">
    <property type="term" value="F:monoacylglycerol lipase activity"/>
    <property type="evidence" value="ECO:0007669"/>
    <property type="project" value="TreeGrafter"/>
</dbReference>
<dbReference type="RefSeq" id="XP_003055233.1">
    <property type="nucleotide sequence ID" value="XM_003055187.1"/>
</dbReference>
<evidence type="ECO:0000313" key="5">
    <source>
        <dbReference type="Proteomes" id="UP000001876"/>
    </source>
</evidence>
<dbReference type="OrthoDB" id="247542at2759"/>
<evidence type="ECO:0000259" key="3">
    <source>
        <dbReference type="Pfam" id="PF00561"/>
    </source>
</evidence>
<dbReference type="AlphaFoldDB" id="C1MJ20"/>
<dbReference type="EMBL" id="GG663735">
    <property type="protein sequence ID" value="EEH60485.1"/>
    <property type="molecule type" value="Genomic_DNA"/>
</dbReference>
<feature type="domain" description="AB hydrolase-1" evidence="3">
    <location>
        <begin position="60"/>
        <end position="320"/>
    </location>
</feature>
<dbReference type="InterPro" id="IPR012020">
    <property type="entry name" value="ABHD4"/>
</dbReference>
<dbReference type="GeneID" id="9680393"/>
<dbReference type="InterPro" id="IPR000073">
    <property type="entry name" value="AB_hydrolase_1"/>
</dbReference>
<dbReference type="Pfam" id="PF00561">
    <property type="entry name" value="Abhydrolase_1"/>
    <property type="match status" value="1"/>
</dbReference>
<dbReference type="OMA" id="SIECFIP"/>
<name>C1MJ20_MICPC</name>
<keyword evidence="5" id="KW-1185">Reference proteome</keyword>
<dbReference type="Proteomes" id="UP000001876">
    <property type="component" value="Unassembled WGS sequence"/>
</dbReference>
<dbReference type="SUPFAM" id="SSF53474">
    <property type="entry name" value="alpha/beta-Hydrolases"/>
    <property type="match status" value="1"/>
</dbReference>
<dbReference type="PANTHER" id="PTHR10794">
    <property type="entry name" value="ABHYDROLASE DOMAIN-CONTAINING PROTEIN"/>
    <property type="match status" value="1"/>
</dbReference>
<feature type="active site" description="Charge relay system" evidence="2">
    <location>
        <position position="140"/>
    </location>
</feature>
<feature type="active site" description="Charge relay system" evidence="2">
    <location>
        <position position="284"/>
    </location>
</feature>
<dbReference type="GO" id="GO:0034338">
    <property type="term" value="F:short-chain carboxylesterase activity"/>
    <property type="evidence" value="ECO:0007669"/>
    <property type="project" value="TreeGrafter"/>
</dbReference>
<feature type="non-terminal residue" evidence="4">
    <location>
        <position position="338"/>
    </location>
</feature>
<dbReference type="eggNOG" id="KOG1838">
    <property type="taxonomic scope" value="Eukaryota"/>
</dbReference>
<dbReference type="InterPro" id="IPR050960">
    <property type="entry name" value="AB_hydrolase_4_sf"/>
</dbReference>
<dbReference type="Gene3D" id="3.40.50.1820">
    <property type="entry name" value="alpha/beta hydrolase"/>
    <property type="match status" value="1"/>
</dbReference>
<organism evidence="5">
    <name type="scientific">Micromonas pusilla (strain CCMP1545)</name>
    <name type="common">Picoplanktonic green alga</name>
    <dbReference type="NCBI Taxonomy" id="564608"/>
    <lineage>
        <taxon>Eukaryota</taxon>
        <taxon>Viridiplantae</taxon>
        <taxon>Chlorophyta</taxon>
        <taxon>Mamiellophyceae</taxon>
        <taxon>Mamiellales</taxon>
        <taxon>Mamiellaceae</taxon>
        <taxon>Micromonas</taxon>
    </lineage>
</organism>
<evidence type="ECO:0000313" key="4">
    <source>
        <dbReference type="EMBL" id="EEH60485.1"/>
    </source>
</evidence>
<dbReference type="InterPro" id="IPR029058">
    <property type="entry name" value="AB_hydrolase_fold"/>
</dbReference>
<dbReference type="ESTHER" id="micpc-c1mj20">
    <property type="family name" value="abh_upf0017"/>
</dbReference>
<feature type="active site" description="Charge relay system" evidence="2">
    <location>
        <position position="314"/>
    </location>
</feature>
<protein>
    <submittedName>
        <fullName evidence="4">Predicted protein</fullName>
    </submittedName>
</protein>
<accession>C1MJ20</accession>
<feature type="non-terminal residue" evidence="4">
    <location>
        <position position="1"/>
    </location>
</feature>
<evidence type="ECO:0000256" key="1">
    <source>
        <dbReference type="ARBA" id="ARBA00010884"/>
    </source>
</evidence>
<comment type="similarity">
    <text evidence="1">Belongs to the AB hydrolase superfamily. AB hydrolase 4 family.</text>
</comment>
<gene>
    <name evidence="4" type="ORF">MICPUCDRAFT_3792</name>
</gene>
<dbReference type="PANTHER" id="PTHR10794:SF63">
    <property type="entry name" value="ALPHA_BETA HYDROLASE 1, ISOFORM A"/>
    <property type="match status" value="1"/>
</dbReference>
<dbReference type="PIRSF" id="PIRSF005211">
    <property type="entry name" value="Ab_hydro_YheT"/>
    <property type="match status" value="1"/>
</dbReference>
<sequence length="338" mass="36815">NAHAQTLAGYARTLTIFLKYDRQIVRCADGGQVGLDWLTRRRTVTADDIPPARDLPPTAPVFIMLHGINGGSHEGPTKWAIAVAASRGWRCVALNLRGCNGVKLASPKVYCAASSEDVRAAVDASRARFPRAPVLLAGYSLGTYVIGTYLAEEDSKPKPPGPDGDDGWPGVAAAVLVSCPMDPHSSHRSLSDPERPAGMMYNGAIASELRRYFARHRKNVAEHPDVEDDAFELSSMRTIRAFEESLIVKTHGFKDVEEYYAYFSPARIIPSIRTPTLYLSARDDPFTASDSVEVERVIRGTAHVALAHVAKGGHVAFLERGVGLFGPCWTDRVLGEFL</sequence>
<evidence type="ECO:0000256" key="2">
    <source>
        <dbReference type="PIRSR" id="PIRSR005211-1"/>
    </source>
</evidence>
<proteinExistence type="inferred from homology"/>
<dbReference type="KEGG" id="mpp:MICPUCDRAFT_3792"/>